<organism evidence="4 5">
    <name type="scientific">Lolium multiflorum</name>
    <name type="common">Italian ryegrass</name>
    <name type="synonym">Lolium perenne subsp. multiflorum</name>
    <dbReference type="NCBI Taxonomy" id="4521"/>
    <lineage>
        <taxon>Eukaryota</taxon>
        <taxon>Viridiplantae</taxon>
        <taxon>Streptophyta</taxon>
        <taxon>Embryophyta</taxon>
        <taxon>Tracheophyta</taxon>
        <taxon>Spermatophyta</taxon>
        <taxon>Magnoliopsida</taxon>
        <taxon>Liliopsida</taxon>
        <taxon>Poales</taxon>
        <taxon>Poaceae</taxon>
        <taxon>BOP clade</taxon>
        <taxon>Pooideae</taxon>
        <taxon>Poodae</taxon>
        <taxon>Poeae</taxon>
        <taxon>Poeae Chloroplast Group 2 (Poeae type)</taxon>
        <taxon>Loliodinae</taxon>
        <taxon>Loliinae</taxon>
        <taxon>Lolium</taxon>
    </lineage>
</organism>
<gene>
    <name evidence="4" type="ORF">QYE76_008334</name>
</gene>
<dbReference type="Proteomes" id="UP001231189">
    <property type="component" value="Unassembled WGS sequence"/>
</dbReference>
<feature type="compositionally biased region" description="Polar residues" evidence="1">
    <location>
        <begin position="265"/>
        <end position="284"/>
    </location>
</feature>
<dbReference type="EMBL" id="JAUUTY010000230">
    <property type="protein sequence ID" value="KAK1602567.1"/>
    <property type="molecule type" value="Genomic_DNA"/>
</dbReference>
<comment type="caution">
    <text evidence="4">The sequence shown here is derived from an EMBL/GenBank/DDBJ whole genome shotgun (WGS) entry which is preliminary data.</text>
</comment>
<keyword evidence="5" id="KW-1185">Reference proteome</keyword>
<feature type="region of interest" description="Disordered" evidence="1">
    <location>
        <begin position="1"/>
        <end position="42"/>
    </location>
</feature>
<feature type="compositionally biased region" description="Low complexity" evidence="1">
    <location>
        <begin position="26"/>
        <end position="39"/>
    </location>
</feature>
<feature type="region of interest" description="Disordered" evidence="1">
    <location>
        <begin position="313"/>
        <end position="345"/>
    </location>
</feature>
<reference evidence="4" key="1">
    <citation type="submission" date="2023-07" db="EMBL/GenBank/DDBJ databases">
        <title>A chromosome-level genome assembly of Lolium multiflorum.</title>
        <authorList>
            <person name="Chen Y."/>
            <person name="Copetti D."/>
            <person name="Kolliker R."/>
            <person name="Studer B."/>
        </authorList>
    </citation>
    <scope>NUCLEOTIDE SEQUENCE</scope>
    <source>
        <strain evidence="4">02402/16</strain>
        <tissue evidence="4">Leaf</tissue>
    </source>
</reference>
<accession>A0AAD8VCH0</accession>
<dbReference type="Pfam" id="PF07727">
    <property type="entry name" value="RVT_2"/>
    <property type="match status" value="1"/>
</dbReference>
<feature type="transmembrane region" description="Helical" evidence="2">
    <location>
        <begin position="658"/>
        <end position="675"/>
    </location>
</feature>
<keyword evidence="2" id="KW-0812">Transmembrane</keyword>
<keyword evidence="2" id="KW-1133">Transmembrane helix</keyword>
<evidence type="ECO:0000313" key="4">
    <source>
        <dbReference type="EMBL" id="KAK1602567.1"/>
    </source>
</evidence>
<evidence type="ECO:0000256" key="2">
    <source>
        <dbReference type="SAM" id="Phobius"/>
    </source>
</evidence>
<feature type="compositionally biased region" description="Basic and acidic residues" evidence="1">
    <location>
        <begin position="330"/>
        <end position="341"/>
    </location>
</feature>
<sequence length="724" mass="80455">MSGRGGGRARGRGCGRGHGRGRGRTSRSPSPATPSSSPSEMDVESGVLFEFVLVLKGDPRDIHCRTTLPSTSPATTARARCICGRLRATTGGSSTIYDARGKMYLNIGWEKFAPHHASSRLHPPVLLLARDMSVKVFNDAVGTTTATTPTRRTTDDEECCFFAANTWVYSRTARRPAGTMRLAPAPPRSAGAGSSACVEACAGSHATRSAGANRVTYWKTQSDPVGSGSDSLDRWVVPGPVRRPLTDTPVVVRLTGIVERKADVSSSNGHISSDTINSPSPTSEELTKELAKFTTATNKMGLDDLLSKQRSNNQKFGLGYAPKSYKKNNYKKEKPAQDKNKKGYSSGGTKWVFDSGCTNHMTGGRGVLDQFIEGINKKSSITFGDNSKGKSKDETHREFITFAKKAQLYESRSRKFELSMMGELKFFLGFQVRQLAKGTFISQEKYVKDMLKKFNITNASPMKTPMPVKGQLGSCDGEKDVDIKMFRESLISKSGDSSEVRNYHLNLMYYCHPDRIRKIDGCDLIHYELKRSVMGRMTPNYARYVQRLINHMVPPPLNTLDQRVIMEPFKFSTQDNRPYVPTMMPSERLPRNAMIPQLAPLLGAQARRDTEEQNEFMAGLECPLFLLLAPEMEPVVAPAWEMPPITDEMLQNFRPPCMLMVAFLLGLLVTTMMIMMKRMKVLRMRVMMARAHIPLGMSSIDGCGSISPLFFAFLVFRCQRGRRE</sequence>
<evidence type="ECO:0000259" key="3">
    <source>
        <dbReference type="Pfam" id="PF07727"/>
    </source>
</evidence>
<evidence type="ECO:0000313" key="5">
    <source>
        <dbReference type="Proteomes" id="UP001231189"/>
    </source>
</evidence>
<evidence type="ECO:0000256" key="1">
    <source>
        <dbReference type="SAM" id="MobiDB-lite"/>
    </source>
</evidence>
<keyword evidence="2" id="KW-0472">Membrane</keyword>
<name>A0AAD8VCH0_LOLMU</name>
<dbReference type="AlphaFoldDB" id="A0AAD8VCH0"/>
<proteinExistence type="predicted"/>
<dbReference type="InterPro" id="IPR013103">
    <property type="entry name" value="RVT_2"/>
</dbReference>
<feature type="compositionally biased region" description="Basic residues" evidence="1">
    <location>
        <begin position="7"/>
        <end position="25"/>
    </location>
</feature>
<feature type="domain" description="Reverse transcriptase Ty1/copia-type" evidence="3">
    <location>
        <begin position="413"/>
        <end position="466"/>
    </location>
</feature>
<feature type="region of interest" description="Disordered" evidence="1">
    <location>
        <begin position="265"/>
        <end position="286"/>
    </location>
</feature>
<protein>
    <recommendedName>
        <fullName evidence="3">Reverse transcriptase Ty1/copia-type domain-containing protein</fullName>
    </recommendedName>
</protein>